<keyword evidence="5" id="KW-1185">Reference proteome</keyword>
<dbReference type="Proteomes" id="UP000095300">
    <property type="component" value="Unassembled WGS sequence"/>
</dbReference>
<dbReference type="CDD" id="cd00087">
    <property type="entry name" value="FReD"/>
    <property type="match status" value="1"/>
</dbReference>
<dbReference type="PANTHER" id="PTHR19143">
    <property type="entry name" value="FIBRINOGEN/TENASCIN/ANGIOPOEITIN"/>
    <property type="match status" value="1"/>
</dbReference>
<dbReference type="InterPro" id="IPR020837">
    <property type="entry name" value="Fibrinogen_CS"/>
</dbReference>
<dbReference type="OrthoDB" id="270720at2759"/>
<proteinExistence type="predicted"/>
<evidence type="ECO:0000256" key="1">
    <source>
        <dbReference type="ARBA" id="ARBA00023157"/>
    </source>
</evidence>
<evidence type="ECO:0000259" key="3">
    <source>
        <dbReference type="PROSITE" id="PS51406"/>
    </source>
</evidence>
<dbReference type="GO" id="GO:0005615">
    <property type="term" value="C:extracellular space"/>
    <property type="evidence" value="ECO:0007669"/>
    <property type="project" value="TreeGrafter"/>
</dbReference>
<feature type="signal peptide" evidence="2">
    <location>
        <begin position="1"/>
        <end position="19"/>
    </location>
</feature>
<dbReference type="VEuPathDB" id="VectorBase:SCAU005567"/>
<feature type="chain" id="PRO_5009326165" description="Fibrinogen C-terminal domain-containing protein" evidence="2">
    <location>
        <begin position="20"/>
        <end position="281"/>
    </location>
</feature>
<dbReference type="AlphaFoldDB" id="A0A1I8P7R2"/>
<dbReference type="PANTHER" id="PTHR19143:SF327">
    <property type="entry name" value="FI21813P1-RELATED"/>
    <property type="match status" value="1"/>
</dbReference>
<dbReference type="InterPro" id="IPR036056">
    <property type="entry name" value="Fibrinogen-like_C"/>
</dbReference>
<accession>A0A1I8P7R2</accession>
<gene>
    <name evidence="4" type="primary">106081052</name>
</gene>
<name>A0A1I8P7R2_STOCA</name>
<organism evidence="4 5">
    <name type="scientific">Stomoxys calcitrans</name>
    <name type="common">Stable fly</name>
    <name type="synonym">Conops calcitrans</name>
    <dbReference type="NCBI Taxonomy" id="35570"/>
    <lineage>
        <taxon>Eukaryota</taxon>
        <taxon>Metazoa</taxon>
        <taxon>Ecdysozoa</taxon>
        <taxon>Arthropoda</taxon>
        <taxon>Hexapoda</taxon>
        <taxon>Insecta</taxon>
        <taxon>Pterygota</taxon>
        <taxon>Neoptera</taxon>
        <taxon>Endopterygota</taxon>
        <taxon>Diptera</taxon>
        <taxon>Brachycera</taxon>
        <taxon>Muscomorpha</taxon>
        <taxon>Muscoidea</taxon>
        <taxon>Muscidae</taxon>
        <taxon>Stomoxys</taxon>
    </lineage>
</organism>
<dbReference type="PROSITE" id="PS00514">
    <property type="entry name" value="FIBRINOGEN_C_1"/>
    <property type="match status" value="1"/>
</dbReference>
<dbReference type="InterPro" id="IPR002181">
    <property type="entry name" value="Fibrinogen_a/b/g_C_dom"/>
</dbReference>
<dbReference type="PROSITE" id="PS51406">
    <property type="entry name" value="FIBRINOGEN_C_2"/>
    <property type="match status" value="1"/>
</dbReference>
<evidence type="ECO:0000256" key="2">
    <source>
        <dbReference type="SAM" id="SignalP"/>
    </source>
</evidence>
<protein>
    <recommendedName>
        <fullName evidence="3">Fibrinogen C-terminal domain-containing protein</fullName>
    </recommendedName>
</protein>
<keyword evidence="2" id="KW-0732">Signal</keyword>
<evidence type="ECO:0000313" key="5">
    <source>
        <dbReference type="Proteomes" id="UP000095300"/>
    </source>
</evidence>
<dbReference type="EnsemblMetazoa" id="SCAU005567-RA">
    <property type="protein sequence ID" value="SCAU005567-PA"/>
    <property type="gene ID" value="SCAU005567"/>
</dbReference>
<dbReference type="Gene3D" id="3.90.215.10">
    <property type="entry name" value="Gamma Fibrinogen, chain A, domain 1"/>
    <property type="match status" value="1"/>
</dbReference>
<sequence length="281" mass="32996">MRRIYHLFFILILYQQNAADYIDECNNPDLDKAEIELYSQLFLRLNSIIRSNIELKTELLDVKEELRQIREQLRGNESLPAAPLIFSMDNNMSNFGKDWIIVQRRVDGSENFDRSWNEYKNGFGNTSHEFFIGLEKLYAITLLQPHELLIVLKDFNNEMRHARYDQFVIGSEQEGYELKVLGKYHGTAGDALTYHNGGKFSTKDQDNDDHKEISCASKFGGGWWFRACHESNLNGHYVHSDHDKSYASGIHWKGFRKHWYSLKSAQMMVRPRKLRISTQFE</sequence>
<reference evidence="4" key="1">
    <citation type="submission" date="2020-05" db="UniProtKB">
        <authorList>
            <consortium name="EnsemblMetazoa"/>
        </authorList>
    </citation>
    <scope>IDENTIFICATION</scope>
    <source>
        <strain evidence="4">USDA</strain>
    </source>
</reference>
<dbReference type="Pfam" id="PF00147">
    <property type="entry name" value="Fibrinogen_C"/>
    <property type="match status" value="1"/>
</dbReference>
<dbReference type="SMART" id="SM00186">
    <property type="entry name" value="FBG"/>
    <property type="match status" value="1"/>
</dbReference>
<dbReference type="InterPro" id="IPR014716">
    <property type="entry name" value="Fibrinogen_a/b/g_C_1"/>
</dbReference>
<dbReference type="InterPro" id="IPR050373">
    <property type="entry name" value="Fibrinogen_C-term_domain"/>
</dbReference>
<dbReference type="SUPFAM" id="SSF56496">
    <property type="entry name" value="Fibrinogen C-terminal domain-like"/>
    <property type="match status" value="1"/>
</dbReference>
<feature type="domain" description="Fibrinogen C-terminal" evidence="3">
    <location>
        <begin position="57"/>
        <end position="273"/>
    </location>
</feature>
<keyword evidence="1" id="KW-1015">Disulfide bond</keyword>
<evidence type="ECO:0000313" key="4">
    <source>
        <dbReference type="EnsemblMetazoa" id="SCAU005567-PA"/>
    </source>
</evidence>